<sequence length="785" mass="84517">MDIPSRVNLNPPSYPSSSSTSYLSSQQHQHQSTSLTASIASSSVHPQTQHEILNQSERSSNKRSTNRAKSSSRPQNKERDRHALALRSIRDFLKGRSSYDVLPVSFRLIVLDTKLVVKPALDVMWQAGVVSAPLWQSTEPGTDSAPPTTGQEPSSEASLVQPSLDPASRLPGDGREEASPTSLPLEPIHEAQAHVNVEPSNLPVKKPSQPGFAGMLTVNDIIHLIQYYYKNSNYDNAAKDVDGFRLERLRDIEDTLHVPPPPLLSVHPLRPLYDACQLLIKTHARRLPLLDYDEQTGMETVVSVLTQYRVLKFIAMNCRETAALCRSIRSLGIGTYVSSVRTGKGSNSGSSHRGSDASEPGILRSTHGSILSTADADEETEMSATEPAPPTPSGLGLAGTLSQRPSESPIIEGEPLITSPDQTTPVGEAQPTNPYAPLSTATLDTTVFDVVHMFSEKGISAVPILDETGMVVDMYETVDVITLVRTGAYQSLDLTIRQALERRPADFGGIYCCSPEDSLANVFTLLRRRRVHRLLILEPEPNLPTDADREGLPGATSKTLEEQLEAGEPRRRPKGKLAGILCLSDVLRYVIGASGDGIDEGGKRRSASGTERGSSRTRSKGSNRTRTASGPAVNAGQVVQSEAKGSAPSESTTCVGGEERASQDQIGRSEVESEVPSGHYIDGSNQGGARDAPGKATTATDPSVPATLEKEPPIDQASSRPCPPPTIEVDTTMAGSENQKTLPLVVERSGEKEEDPLERSNPSSNKTSFKKPFDPDATPTRADFA</sequence>
<organism evidence="1 2">
    <name type="scientific">Violaceomyces palustris</name>
    <dbReference type="NCBI Taxonomy" id="1673888"/>
    <lineage>
        <taxon>Eukaryota</taxon>
        <taxon>Fungi</taxon>
        <taxon>Dikarya</taxon>
        <taxon>Basidiomycota</taxon>
        <taxon>Ustilaginomycotina</taxon>
        <taxon>Ustilaginomycetes</taxon>
        <taxon>Violaceomycetales</taxon>
        <taxon>Violaceomycetaceae</taxon>
        <taxon>Violaceomyces</taxon>
    </lineage>
</organism>
<evidence type="ECO:0000313" key="2">
    <source>
        <dbReference type="Proteomes" id="UP000245626"/>
    </source>
</evidence>
<name>A0ACD0NLS2_9BASI</name>
<protein>
    <submittedName>
        <fullName evidence="1">Uncharacterized protein</fullName>
    </submittedName>
</protein>
<dbReference type="EMBL" id="KZ820732">
    <property type="protein sequence ID" value="PWN46744.1"/>
    <property type="molecule type" value="Genomic_DNA"/>
</dbReference>
<proteinExistence type="predicted"/>
<accession>A0ACD0NLS2</accession>
<dbReference type="Proteomes" id="UP000245626">
    <property type="component" value="Unassembled WGS sequence"/>
</dbReference>
<keyword evidence="2" id="KW-1185">Reference proteome</keyword>
<reference evidence="1 2" key="1">
    <citation type="journal article" date="2018" name="Mol. Biol. Evol.">
        <title>Broad Genomic Sampling Reveals a Smut Pathogenic Ancestry of the Fungal Clade Ustilaginomycotina.</title>
        <authorList>
            <person name="Kijpornyongpan T."/>
            <person name="Mondo S.J."/>
            <person name="Barry K."/>
            <person name="Sandor L."/>
            <person name="Lee J."/>
            <person name="Lipzen A."/>
            <person name="Pangilinan J."/>
            <person name="LaButti K."/>
            <person name="Hainaut M."/>
            <person name="Henrissat B."/>
            <person name="Grigoriev I.V."/>
            <person name="Spatafora J.W."/>
            <person name="Aime M.C."/>
        </authorList>
    </citation>
    <scope>NUCLEOTIDE SEQUENCE [LARGE SCALE GENOMIC DNA]</scope>
    <source>
        <strain evidence="1 2">SA 807</strain>
    </source>
</reference>
<gene>
    <name evidence="1" type="ORF">IE53DRAFT_336522</name>
</gene>
<evidence type="ECO:0000313" key="1">
    <source>
        <dbReference type="EMBL" id="PWN46744.1"/>
    </source>
</evidence>